<keyword evidence="3" id="KW-1185">Reference proteome</keyword>
<accession>A0ABS6SE09</accession>
<comment type="caution">
    <text evidence="2">The sequence shown here is derived from an EMBL/GenBank/DDBJ whole genome shotgun (WGS) entry which is preliminary data.</text>
</comment>
<dbReference type="Proteomes" id="UP000722336">
    <property type="component" value="Unassembled WGS sequence"/>
</dbReference>
<evidence type="ECO:0000313" key="2">
    <source>
        <dbReference type="EMBL" id="MBV7256485.1"/>
    </source>
</evidence>
<proteinExistence type="predicted"/>
<protein>
    <submittedName>
        <fullName evidence="2">Uncharacterized protein</fullName>
    </submittedName>
</protein>
<dbReference type="EMBL" id="JAGSPA010000002">
    <property type="protein sequence ID" value="MBV7256485.1"/>
    <property type="molecule type" value="Genomic_DNA"/>
</dbReference>
<feature type="region of interest" description="Disordered" evidence="1">
    <location>
        <begin position="46"/>
        <end position="68"/>
    </location>
</feature>
<dbReference type="RefSeq" id="WP_218445126.1">
    <property type="nucleotide sequence ID" value="NZ_JAGSPA010000002.1"/>
</dbReference>
<name>A0ABS6SE09_9SPHN</name>
<evidence type="ECO:0000313" key="3">
    <source>
        <dbReference type="Proteomes" id="UP000722336"/>
    </source>
</evidence>
<organism evidence="2 3">
    <name type="scientific">Pacificimonas pallii</name>
    <dbReference type="NCBI Taxonomy" id="2827236"/>
    <lineage>
        <taxon>Bacteria</taxon>
        <taxon>Pseudomonadati</taxon>
        <taxon>Pseudomonadota</taxon>
        <taxon>Alphaproteobacteria</taxon>
        <taxon>Sphingomonadales</taxon>
        <taxon>Sphingosinicellaceae</taxon>
        <taxon>Pacificimonas</taxon>
    </lineage>
</organism>
<feature type="compositionally biased region" description="Acidic residues" evidence="1">
    <location>
        <begin position="144"/>
        <end position="156"/>
    </location>
</feature>
<gene>
    <name evidence="2" type="ORF">KCG44_06755</name>
</gene>
<reference evidence="2 3" key="1">
    <citation type="submission" date="2021-04" db="EMBL/GenBank/DDBJ databases">
        <authorList>
            <person name="Pira H."/>
            <person name="Risdian C."/>
            <person name="Wink J."/>
        </authorList>
    </citation>
    <scope>NUCLEOTIDE SEQUENCE [LARGE SCALE GENOMIC DNA]</scope>
    <source>
        <strain evidence="2 3">WHA3</strain>
    </source>
</reference>
<sequence>MFDVILNELPDLVPTGNFAGLDLAADPAGLDAAEIAGHVLAAHTGGADANTGEPAVTDGPDMDGDGDRDWFDEKLEEHSSDTLRDTWISNHVITASQEWEQGQRINQGWDDFWAGLREGFESAEEWLEEKYDEWFNNSGGSGDNDNDEDDMQNGEG</sequence>
<feature type="region of interest" description="Disordered" evidence="1">
    <location>
        <begin position="132"/>
        <end position="156"/>
    </location>
</feature>
<evidence type="ECO:0000256" key="1">
    <source>
        <dbReference type="SAM" id="MobiDB-lite"/>
    </source>
</evidence>